<proteinExistence type="predicted"/>
<accession>A0A8H7C3A7</accession>
<comment type="caution">
    <text evidence="1">The sequence shown here is derived from an EMBL/GenBank/DDBJ whole genome shotgun (WGS) entry which is preliminary data.</text>
</comment>
<protein>
    <submittedName>
        <fullName evidence="1">Uncharacterized protein</fullName>
    </submittedName>
</protein>
<organism evidence="1 2">
    <name type="scientific">Agaricus bisporus var. burnettii</name>
    <dbReference type="NCBI Taxonomy" id="192524"/>
    <lineage>
        <taxon>Eukaryota</taxon>
        <taxon>Fungi</taxon>
        <taxon>Dikarya</taxon>
        <taxon>Basidiomycota</taxon>
        <taxon>Agaricomycotina</taxon>
        <taxon>Agaricomycetes</taxon>
        <taxon>Agaricomycetidae</taxon>
        <taxon>Agaricales</taxon>
        <taxon>Agaricineae</taxon>
        <taxon>Agaricaceae</taxon>
        <taxon>Agaricus</taxon>
    </lineage>
</organism>
<evidence type="ECO:0000313" key="2">
    <source>
        <dbReference type="Proteomes" id="UP000629468"/>
    </source>
</evidence>
<name>A0A8H7C3A7_AGABI</name>
<gene>
    <name evidence="1" type="ORF">Agabi119p4_9679</name>
</gene>
<sequence length="90" mass="10014">MTMQIAKERERLEQDGLRGVELIAEEIAREQQVAPLSYTRFSAPGVGGEGGAGNYWVPIYKRKSDNAPYLIIWFFDSRGGVTPQNKPAAD</sequence>
<dbReference type="EMBL" id="JABXXO010000013">
    <property type="protein sequence ID" value="KAF7761687.1"/>
    <property type="molecule type" value="Genomic_DNA"/>
</dbReference>
<dbReference type="Proteomes" id="UP000629468">
    <property type="component" value="Unassembled WGS sequence"/>
</dbReference>
<dbReference type="AlphaFoldDB" id="A0A8H7C3A7"/>
<reference evidence="1 2" key="1">
    <citation type="journal article" name="Sci. Rep.">
        <title>Telomere-to-telomere assembled and centromere annotated genomes of the two main subspecies of the button mushroom Agaricus bisporus reveal especially polymorphic chromosome ends.</title>
        <authorList>
            <person name="Sonnenberg A.S.M."/>
            <person name="Sedaghat-Telgerd N."/>
            <person name="Lavrijssen B."/>
            <person name="Ohm R.A."/>
            <person name="Hendrickx P.M."/>
            <person name="Scholtmeijer K."/>
            <person name="Baars J.J.P."/>
            <person name="van Peer A."/>
        </authorList>
    </citation>
    <scope>NUCLEOTIDE SEQUENCE [LARGE SCALE GENOMIC DNA]</scope>
    <source>
        <strain evidence="1 2">H119_p4</strain>
    </source>
</reference>
<evidence type="ECO:0000313" key="1">
    <source>
        <dbReference type="EMBL" id="KAF7761687.1"/>
    </source>
</evidence>